<organism evidence="1 2">
    <name type="scientific">Dentiscutata erythropus</name>
    <dbReference type="NCBI Taxonomy" id="1348616"/>
    <lineage>
        <taxon>Eukaryota</taxon>
        <taxon>Fungi</taxon>
        <taxon>Fungi incertae sedis</taxon>
        <taxon>Mucoromycota</taxon>
        <taxon>Glomeromycotina</taxon>
        <taxon>Glomeromycetes</taxon>
        <taxon>Diversisporales</taxon>
        <taxon>Gigasporaceae</taxon>
        <taxon>Dentiscutata</taxon>
    </lineage>
</organism>
<evidence type="ECO:0000313" key="2">
    <source>
        <dbReference type="Proteomes" id="UP000789405"/>
    </source>
</evidence>
<proteinExistence type="predicted"/>
<sequence>SFVFSTPGFAPWKPTLEEVVENSEEQEASNKASSLLKAKKISLL</sequence>
<gene>
    <name evidence="1" type="ORF">DERYTH_LOCUS19109</name>
</gene>
<protein>
    <submittedName>
        <fullName evidence="1">21488_t:CDS:1</fullName>
    </submittedName>
</protein>
<keyword evidence="2" id="KW-1185">Reference proteome</keyword>
<feature type="non-terminal residue" evidence="1">
    <location>
        <position position="1"/>
    </location>
</feature>
<evidence type="ECO:0000313" key="1">
    <source>
        <dbReference type="EMBL" id="CAG8775388.1"/>
    </source>
</evidence>
<dbReference type="Proteomes" id="UP000789405">
    <property type="component" value="Unassembled WGS sequence"/>
</dbReference>
<reference evidence="1" key="1">
    <citation type="submission" date="2021-06" db="EMBL/GenBank/DDBJ databases">
        <authorList>
            <person name="Kallberg Y."/>
            <person name="Tangrot J."/>
            <person name="Rosling A."/>
        </authorList>
    </citation>
    <scope>NUCLEOTIDE SEQUENCE</scope>
    <source>
        <strain evidence="1">MA453B</strain>
    </source>
</reference>
<accession>A0A9N9JDB9</accession>
<dbReference type="AlphaFoldDB" id="A0A9N9JDB9"/>
<dbReference type="EMBL" id="CAJVPY010020392">
    <property type="protein sequence ID" value="CAG8775388.1"/>
    <property type="molecule type" value="Genomic_DNA"/>
</dbReference>
<comment type="caution">
    <text evidence="1">The sequence shown here is derived from an EMBL/GenBank/DDBJ whole genome shotgun (WGS) entry which is preliminary data.</text>
</comment>
<name>A0A9N9JDB9_9GLOM</name>